<sequence>MFEFLRESLLCSSDDSPKCEPNPRRRPGEIISSQGSCVQPPPPREPLSVPKPLWERQRPRRCNSRTNCNRLRRTPSPLPGRWSASGSPCSSFCTAPSFREALGGSLAYTGAAAAQQEEPLPGRGLYVAMQRGLEPRGTSRSSRNMGLRARSPQPVDDEEACGGSRSGSFLQRHPDASVAVGSTCMAATGGSFEQREAIRPTPSMAGLPPFPSGNGSFLLGAEPCGLLPGRDGSFYAVPNRGDPRLEAMRAAGAPQPPMQQPLPQPPPGQMLCAAPPPPVFVASQGVATPQRAGMCTPGVPASRMPPPMVQRQQMMGQACQLAVQGQMGPFVGPACFTPALLAVHG</sequence>
<dbReference type="AlphaFoldDB" id="A0A7S1L387"/>
<feature type="region of interest" description="Disordered" evidence="1">
    <location>
        <begin position="134"/>
        <end position="169"/>
    </location>
</feature>
<dbReference type="EMBL" id="HBGE01006253">
    <property type="protein sequence ID" value="CAD9093373.1"/>
    <property type="molecule type" value="Transcribed_RNA"/>
</dbReference>
<evidence type="ECO:0000313" key="2">
    <source>
        <dbReference type="EMBL" id="CAD9093373.1"/>
    </source>
</evidence>
<reference evidence="2" key="1">
    <citation type="submission" date="2021-01" db="EMBL/GenBank/DDBJ databases">
        <authorList>
            <person name="Corre E."/>
            <person name="Pelletier E."/>
            <person name="Niang G."/>
            <person name="Scheremetjew M."/>
            <person name="Finn R."/>
            <person name="Kale V."/>
            <person name="Holt S."/>
            <person name="Cochrane G."/>
            <person name="Meng A."/>
            <person name="Brown T."/>
            <person name="Cohen L."/>
        </authorList>
    </citation>
    <scope>NUCLEOTIDE SEQUENCE</scope>
    <source>
        <strain evidence="2">OF101</strain>
    </source>
</reference>
<accession>A0A7S1L387</accession>
<evidence type="ECO:0000256" key="1">
    <source>
        <dbReference type="SAM" id="MobiDB-lite"/>
    </source>
</evidence>
<name>A0A7S1L387_ALECA</name>
<protein>
    <submittedName>
        <fullName evidence="2">Uncharacterized protein</fullName>
    </submittedName>
</protein>
<gene>
    <name evidence="2" type="ORF">ACAT0790_LOCUS3894</name>
</gene>
<feature type="compositionally biased region" description="Basic and acidic residues" evidence="1">
    <location>
        <begin position="15"/>
        <end position="28"/>
    </location>
</feature>
<feature type="region of interest" description="Disordered" evidence="1">
    <location>
        <begin position="13"/>
        <end position="82"/>
    </location>
</feature>
<organism evidence="2">
    <name type="scientific">Alexandrium catenella</name>
    <name type="common">Red tide dinoflagellate</name>
    <name type="synonym">Gonyaulax catenella</name>
    <dbReference type="NCBI Taxonomy" id="2925"/>
    <lineage>
        <taxon>Eukaryota</taxon>
        <taxon>Sar</taxon>
        <taxon>Alveolata</taxon>
        <taxon>Dinophyceae</taxon>
        <taxon>Gonyaulacales</taxon>
        <taxon>Pyrocystaceae</taxon>
        <taxon>Alexandrium</taxon>
    </lineage>
</organism>
<proteinExistence type="predicted"/>